<gene>
    <name evidence="12" type="primary">CLP1</name>
    <name evidence="17" type="ORF">QBC46DRAFT_459113</name>
</gene>
<evidence type="ECO:0000313" key="17">
    <source>
        <dbReference type="EMBL" id="KAK3940319.1"/>
    </source>
</evidence>
<dbReference type="PANTHER" id="PTHR12755">
    <property type="entry name" value="CLEAVAGE/POLYADENYLATION FACTOR IA SUBUNIT CLP1P"/>
    <property type="match status" value="1"/>
</dbReference>
<keyword evidence="10 12" id="KW-0067">ATP-binding</keyword>
<feature type="domain" description="Clp1 C-terminal" evidence="14">
    <location>
        <begin position="788"/>
        <end position="890"/>
    </location>
</feature>
<dbReference type="SUPFAM" id="SSF52540">
    <property type="entry name" value="P-loop containing nucleoside triphosphate hydrolases"/>
    <property type="match status" value="1"/>
</dbReference>
<proteinExistence type="inferred from homology"/>
<evidence type="ECO:0000256" key="2">
    <source>
        <dbReference type="ARBA" id="ARBA00004123"/>
    </source>
</evidence>
<dbReference type="AlphaFoldDB" id="A0AAN6N8D1"/>
<dbReference type="Gene3D" id="3.40.50.300">
    <property type="entry name" value="P-loop containing nucleotide triphosphate hydrolases"/>
    <property type="match status" value="1"/>
</dbReference>
<evidence type="ECO:0000259" key="16">
    <source>
        <dbReference type="Pfam" id="PF16575"/>
    </source>
</evidence>
<evidence type="ECO:0000256" key="12">
    <source>
        <dbReference type="HAMAP-Rule" id="MF_03035"/>
    </source>
</evidence>
<dbReference type="PANTHER" id="PTHR12755:SF6">
    <property type="entry name" value="POLYRIBONUCLEOTIDE 5'-HYDROXYL-KINASE CLP1"/>
    <property type="match status" value="1"/>
</dbReference>
<evidence type="ECO:0000313" key="18">
    <source>
        <dbReference type="Proteomes" id="UP001303473"/>
    </source>
</evidence>
<dbReference type="GO" id="GO:0031124">
    <property type="term" value="P:mRNA 3'-end processing"/>
    <property type="evidence" value="ECO:0007669"/>
    <property type="project" value="UniProtKB-UniRule"/>
</dbReference>
<comment type="subcellular location">
    <subcellularLocation>
        <location evidence="2 12">Nucleus</location>
    </subcellularLocation>
</comment>
<dbReference type="SUPFAM" id="SSF56104">
    <property type="entry name" value="SAICAR synthase-like"/>
    <property type="match status" value="1"/>
</dbReference>
<feature type="domain" description="Clp1 N-terminal" evidence="15">
    <location>
        <begin position="438"/>
        <end position="543"/>
    </location>
</feature>
<evidence type="ECO:0000256" key="13">
    <source>
        <dbReference type="SAM" id="MobiDB-lite"/>
    </source>
</evidence>
<feature type="region of interest" description="Disordered" evidence="13">
    <location>
        <begin position="541"/>
        <end position="568"/>
    </location>
</feature>
<protein>
    <recommendedName>
        <fullName evidence="5">Polynucleotide 5'-hydroxyl-kinase GRC3</fullName>
    </recommendedName>
    <alternativeName>
        <fullName evidence="4">Polynucleotide 5'-hydroxyl-kinase grc3</fullName>
    </alternativeName>
</protein>
<dbReference type="Pfam" id="PF16573">
    <property type="entry name" value="CLP1_N"/>
    <property type="match status" value="1"/>
</dbReference>
<dbReference type="Gene3D" id="3.30.470.160">
    <property type="entry name" value="Inositol polyphosphate kinase"/>
    <property type="match status" value="1"/>
</dbReference>
<evidence type="ECO:0000256" key="3">
    <source>
        <dbReference type="ARBA" id="ARBA00007374"/>
    </source>
</evidence>
<dbReference type="Pfam" id="PF03770">
    <property type="entry name" value="IPK"/>
    <property type="match status" value="1"/>
</dbReference>
<evidence type="ECO:0000256" key="10">
    <source>
        <dbReference type="ARBA" id="ARBA00022840"/>
    </source>
</evidence>
<evidence type="ECO:0000256" key="11">
    <source>
        <dbReference type="ARBA" id="ARBA00023242"/>
    </source>
</evidence>
<dbReference type="InterPro" id="IPR038238">
    <property type="entry name" value="Clp1_C_sf"/>
</dbReference>
<dbReference type="Gene3D" id="2.60.120.1030">
    <property type="entry name" value="Clp1, DNA binding domain"/>
    <property type="match status" value="1"/>
</dbReference>
<comment type="function">
    <text evidence="1">Polynucleotide 5'-kinase involved in rRNA processing.</text>
</comment>
<dbReference type="GO" id="GO:0005524">
    <property type="term" value="F:ATP binding"/>
    <property type="evidence" value="ECO:0007669"/>
    <property type="project" value="UniProtKB-UniRule"/>
</dbReference>
<comment type="function">
    <text evidence="12">Required for endonucleolytic cleavage during polyadenylation-dependent pre-mRNA 3'-end formation.</text>
</comment>
<comment type="similarity">
    <text evidence="3">Belongs to the inositol phosphokinase (IPK) family.</text>
</comment>
<comment type="similarity">
    <text evidence="12">Belongs to the Clp1 family. Clp1 subfamily.</text>
</comment>
<dbReference type="Pfam" id="PF16575">
    <property type="entry name" value="CLP1_P"/>
    <property type="match status" value="1"/>
</dbReference>
<comment type="caution">
    <text evidence="17">The sequence shown here is derived from an EMBL/GenBank/DDBJ whole genome shotgun (WGS) entry which is preliminary data.</text>
</comment>
<dbReference type="GO" id="GO:0005849">
    <property type="term" value="C:mRNA cleavage factor complex"/>
    <property type="evidence" value="ECO:0007669"/>
    <property type="project" value="UniProtKB-UniRule"/>
</dbReference>
<evidence type="ECO:0000256" key="9">
    <source>
        <dbReference type="ARBA" id="ARBA00022777"/>
    </source>
</evidence>
<feature type="compositionally biased region" description="Low complexity" evidence="13">
    <location>
        <begin position="541"/>
        <end position="563"/>
    </location>
</feature>
<feature type="binding site" evidence="12">
    <location>
        <position position="487"/>
    </location>
    <ligand>
        <name>ATP</name>
        <dbReference type="ChEBI" id="CHEBI:30616"/>
    </ligand>
</feature>
<evidence type="ECO:0000256" key="6">
    <source>
        <dbReference type="ARBA" id="ARBA00022664"/>
    </source>
</evidence>
<dbReference type="Pfam" id="PF06807">
    <property type="entry name" value="Clp1"/>
    <property type="match status" value="1"/>
</dbReference>
<dbReference type="InterPro" id="IPR010655">
    <property type="entry name" value="Clp1_C"/>
</dbReference>
<feature type="domain" description="Clp1 P-loop" evidence="16">
    <location>
        <begin position="573"/>
        <end position="781"/>
    </location>
</feature>
<sequence length="897" mass="98942">MIGNKALPKSKDLMPYSFAVAGHDGTLCDQDGVLFIKPCTQQEIDFYETANKDHQQFADLMPTYMGTLSLNEATEVSSINEQLPAVADHISEEMKEHVIRDAKAAAAEVVKPKDNIRWQPNKNRKIATSKSVVLENAAYGYSHPNILDAKLGSRLWADDAPLEKRQRFDEISRQTTNGSHGFRIAGMRVYKGSENPEELDSQGYKIYDKDYGRLQVTPDNVVDEMRKFIFNSSAGVDEDLGRAVASVFVENLKRVERVLANEESRMYSASLLFTFEGDGEALRAAIEKENAMASAATSQTEETTEEMNARIAEKIVDSQPGRTATRVDSGIVLDDEGQMVLATAEGEFKDIEAVISGQDLRLSPTEEKVLHFDLEDEDSDDDEFPKIFSLKLIDFAHAEWTPGQGPDENCLKGVRSLIKIFEELSHGLTASTTRTIALQPLWEWRFEVPHSNTSSSGITVRLVSGSAERDGTELALNKVYTFGSGCKSKLLTWHGCTLEVTDNTTGTGGGLEDYVAQSSTAEETPQVSYLNLHFALQAQRQTAATGTGRQTHQQQGQQQQQRAKGGPRVMVCGPQDTGKTSLCRTLVALATRMGSQPVMVNVDPREGLLSLPGTLSAAVYGAIMDVEEPACGFGVGSTPSSGPSAVPVKLPMVYYYGRERVDDDLPFWKELTGCLGTVVRQKMEEDEQARSAGLILDTPAVTVGGKTTIEMLAHAVREFSVDIVVVLGSARLNAELQSRLNQEHGENAVTVLMLDKSEGVAERDVGWMQFTREAAIKEYFFGDSKRTLSPFTQSVGFDELVIFKAPEESEYLDTREQTLGRAEMSQEMSHWTLAVMNASVNDPPDKIRRAPVMGFISIADVDEDRRRLKFLSPVSGRLGNRPLVWGRWPEPYINLLG</sequence>
<dbReference type="GO" id="GO:0051731">
    <property type="term" value="F:polynucleotide 5'-hydroxyl-kinase activity"/>
    <property type="evidence" value="ECO:0007669"/>
    <property type="project" value="InterPro"/>
</dbReference>
<dbReference type="InterPro" id="IPR045116">
    <property type="entry name" value="Clp1/Grc3"/>
</dbReference>
<dbReference type="GO" id="GO:0006388">
    <property type="term" value="P:tRNA splicing, via endonucleolytic cleavage and ligation"/>
    <property type="evidence" value="ECO:0007669"/>
    <property type="project" value="TreeGrafter"/>
</dbReference>
<keyword evidence="6 12" id="KW-0507">mRNA processing</keyword>
<dbReference type="InterPro" id="IPR032319">
    <property type="entry name" value="CLP1_P"/>
</dbReference>
<feature type="binding site" evidence="12">
    <location>
        <position position="443"/>
    </location>
    <ligand>
        <name>ATP</name>
        <dbReference type="ChEBI" id="CHEBI:30616"/>
    </ligand>
</feature>
<dbReference type="InterPro" id="IPR032324">
    <property type="entry name" value="Clp1_N"/>
</dbReference>
<evidence type="ECO:0000259" key="14">
    <source>
        <dbReference type="Pfam" id="PF06807"/>
    </source>
</evidence>
<comment type="subunit">
    <text evidence="12">Component of a pre-mRNA cleavage factor complex. Interacts directly with PCF11.</text>
</comment>
<evidence type="ECO:0000256" key="5">
    <source>
        <dbReference type="ARBA" id="ARBA00019824"/>
    </source>
</evidence>
<dbReference type="InterPro" id="IPR005522">
    <property type="entry name" value="IPK"/>
</dbReference>
<dbReference type="Proteomes" id="UP001303473">
    <property type="component" value="Unassembled WGS sequence"/>
</dbReference>
<dbReference type="HAMAP" id="MF_03035">
    <property type="entry name" value="Clp1"/>
    <property type="match status" value="1"/>
</dbReference>
<reference evidence="18" key="1">
    <citation type="journal article" date="2023" name="Mol. Phylogenet. Evol.">
        <title>Genome-scale phylogeny and comparative genomics of the fungal order Sordariales.</title>
        <authorList>
            <person name="Hensen N."/>
            <person name="Bonometti L."/>
            <person name="Westerberg I."/>
            <person name="Brannstrom I.O."/>
            <person name="Guillou S."/>
            <person name="Cros-Aarteil S."/>
            <person name="Calhoun S."/>
            <person name="Haridas S."/>
            <person name="Kuo A."/>
            <person name="Mondo S."/>
            <person name="Pangilinan J."/>
            <person name="Riley R."/>
            <person name="LaButti K."/>
            <person name="Andreopoulos B."/>
            <person name="Lipzen A."/>
            <person name="Chen C."/>
            <person name="Yan M."/>
            <person name="Daum C."/>
            <person name="Ng V."/>
            <person name="Clum A."/>
            <person name="Steindorff A."/>
            <person name="Ohm R.A."/>
            <person name="Martin F."/>
            <person name="Silar P."/>
            <person name="Natvig D.O."/>
            <person name="Lalanne C."/>
            <person name="Gautier V."/>
            <person name="Ament-Velasquez S.L."/>
            <person name="Kruys A."/>
            <person name="Hutchinson M.I."/>
            <person name="Powell A.J."/>
            <person name="Barry K."/>
            <person name="Miller A.N."/>
            <person name="Grigoriev I.V."/>
            <person name="Debuchy R."/>
            <person name="Gladieux P."/>
            <person name="Hiltunen Thoren M."/>
            <person name="Johannesson H."/>
        </authorList>
    </citation>
    <scope>NUCLEOTIDE SEQUENCE [LARGE SCALE GENOMIC DNA]</scope>
    <source>
        <strain evidence="18">CBS 340.73</strain>
    </source>
</reference>
<dbReference type="Gene3D" id="2.40.30.330">
    <property type="entry name" value="Pre-mRNA cleavage complex subunit Clp1, C-terminal domain"/>
    <property type="match status" value="1"/>
</dbReference>
<keyword evidence="18" id="KW-1185">Reference proteome</keyword>
<dbReference type="InterPro" id="IPR028606">
    <property type="entry name" value="Clp1"/>
</dbReference>
<keyword evidence="8 12" id="KW-0547">Nucleotide-binding</keyword>
<dbReference type="GO" id="GO:0032958">
    <property type="term" value="P:inositol phosphate biosynthetic process"/>
    <property type="evidence" value="ECO:0007669"/>
    <property type="project" value="InterPro"/>
</dbReference>
<dbReference type="InterPro" id="IPR038239">
    <property type="entry name" value="Clp1_N_sf"/>
</dbReference>
<evidence type="ECO:0000256" key="8">
    <source>
        <dbReference type="ARBA" id="ARBA00022741"/>
    </source>
</evidence>
<keyword evidence="9 17" id="KW-0418">Kinase</keyword>
<dbReference type="EMBL" id="MU853798">
    <property type="protein sequence ID" value="KAK3940319.1"/>
    <property type="molecule type" value="Genomic_DNA"/>
</dbReference>
<name>A0AAN6N8D1_9PEZI</name>
<dbReference type="InterPro" id="IPR038286">
    <property type="entry name" value="IPK_sf"/>
</dbReference>
<evidence type="ECO:0000256" key="1">
    <source>
        <dbReference type="ARBA" id="ARBA00003798"/>
    </source>
</evidence>
<dbReference type="InterPro" id="IPR027417">
    <property type="entry name" value="P-loop_NTPase"/>
</dbReference>
<accession>A0AAN6N8D1</accession>
<keyword evidence="7" id="KW-0808">Transferase</keyword>
<evidence type="ECO:0000256" key="7">
    <source>
        <dbReference type="ARBA" id="ARBA00022679"/>
    </source>
</evidence>
<evidence type="ECO:0000256" key="4">
    <source>
        <dbReference type="ARBA" id="ARBA00018706"/>
    </source>
</evidence>
<feature type="binding site" evidence="12">
    <location>
        <begin position="576"/>
        <end position="581"/>
    </location>
    <ligand>
        <name>ATP</name>
        <dbReference type="ChEBI" id="CHEBI:30616"/>
    </ligand>
</feature>
<evidence type="ECO:0000259" key="15">
    <source>
        <dbReference type="Pfam" id="PF16573"/>
    </source>
</evidence>
<keyword evidence="11 12" id="KW-0539">Nucleus</keyword>
<organism evidence="17 18">
    <name type="scientific">Diplogelasinospora grovesii</name>
    <dbReference type="NCBI Taxonomy" id="303347"/>
    <lineage>
        <taxon>Eukaryota</taxon>
        <taxon>Fungi</taxon>
        <taxon>Dikarya</taxon>
        <taxon>Ascomycota</taxon>
        <taxon>Pezizomycotina</taxon>
        <taxon>Sordariomycetes</taxon>
        <taxon>Sordariomycetidae</taxon>
        <taxon>Sordariales</taxon>
        <taxon>Diplogelasinosporaceae</taxon>
        <taxon>Diplogelasinospora</taxon>
    </lineage>
</organism>